<dbReference type="RefSeq" id="WP_110290815.1">
    <property type="nucleotide sequence ID" value="NZ_QICS01000003.1"/>
</dbReference>
<feature type="region of interest" description="Disordered" evidence="1">
    <location>
        <begin position="121"/>
        <end position="153"/>
    </location>
</feature>
<evidence type="ECO:0000313" key="3">
    <source>
        <dbReference type="Proteomes" id="UP000247523"/>
    </source>
</evidence>
<proteinExistence type="predicted"/>
<protein>
    <submittedName>
        <fullName evidence="2">Uncharacterized protein</fullName>
    </submittedName>
</protein>
<organism evidence="2 3">
    <name type="scientific">Lachnotalea glycerini</name>
    <dbReference type="NCBI Taxonomy" id="1763509"/>
    <lineage>
        <taxon>Bacteria</taxon>
        <taxon>Bacillati</taxon>
        <taxon>Bacillota</taxon>
        <taxon>Clostridia</taxon>
        <taxon>Lachnospirales</taxon>
        <taxon>Lachnospiraceae</taxon>
        <taxon>Lachnotalea</taxon>
    </lineage>
</organism>
<reference evidence="2 3" key="1">
    <citation type="submission" date="2018-05" db="EMBL/GenBank/DDBJ databases">
        <title>Genomic Encyclopedia of Type Strains, Phase IV (KMG-IV): sequencing the most valuable type-strain genomes for metagenomic binning, comparative biology and taxonomic classification.</title>
        <authorList>
            <person name="Goeker M."/>
        </authorList>
    </citation>
    <scope>NUCLEOTIDE SEQUENCE [LARGE SCALE GENOMIC DNA]</scope>
    <source>
        <strain evidence="2 3">DSM 28816</strain>
    </source>
</reference>
<accession>A0A318EXY4</accession>
<evidence type="ECO:0000256" key="1">
    <source>
        <dbReference type="SAM" id="MobiDB-lite"/>
    </source>
</evidence>
<sequence>MAKKRQERRVSGRFYLDDPYDTVLMEKVDKMLATNEFRSMNDLIRQGLNLAYEDCYHYDSNSSIETLKFQTEYIAETISEAILSKMEARMEVHDAKILGALAMLAQEESALSRQAITKASTKTFESSSNKEKEKQTGEISQQAMSFLSGLNAD</sequence>
<comment type="caution">
    <text evidence="2">The sequence shown here is derived from an EMBL/GenBank/DDBJ whole genome shotgun (WGS) entry which is preliminary data.</text>
</comment>
<dbReference type="AlphaFoldDB" id="A0A318EXY4"/>
<dbReference type="EMBL" id="QICS01000003">
    <property type="protein sequence ID" value="PXV91672.1"/>
    <property type="molecule type" value="Genomic_DNA"/>
</dbReference>
<name>A0A318EXY4_9FIRM</name>
<dbReference type="Proteomes" id="UP000247523">
    <property type="component" value="Unassembled WGS sequence"/>
</dbReference>
<evidence type="ECO:0000313" key="2">
    <source>
        <dbReference type="EMBL" id="PXV91672.1"/>
    </source>
</evidence>
<gene>
    <name evidence="2" type="ORF">C8E03_103230</name>
</gene>